<dbReference type="RefSeq" id="WP_098966513.1">
    <property type="nucleotide sequence ID" value="NZ_CP083988.1"/>
</dbReference>
<dbReference type="AlphaFoldDB" id="A0A2C5WD02"/>
<dbReference type="EMBL" id="PDKZ01000002">
    <property type="protein sequence ID" value="PHH41754.1"/>
    <property type="molecule type" value="Genomic_DNA"/>
</dbReference>
<proteinExistence type="predicted"/>
<evidence type="ECO:0000313" key="3">
    <source>
        <dbReference type="Proteomes" id="UP000222460"/>
    </source>
</evidence>
<organism evidence="2 3">
    <name type="scientific">Pseudomonas putida</name>
    <name type="common">Arthrobacter siderocapsulatus</name>
    <dbReference type="NCBI Taxonomy" id="303"/>
    <lineage>
        <taxon>Bacteria</taxon>
        <taxon>Pseudomonadati</taxon>
        <taxon>Pseudomonadota</taxon>
        <taxon>Gammaproteobacteria</taxon>
        <taxon>Pseudomonadales</taxon>
        <taxon>Pseudomonadaceae</taxon>
        <taxon>Pseudomonas</taxon>
    </lineage>
</organism>
<protein>
    <recommendedName>
        <fullName evidence="1">YjiS-like domain-containing protein</fullName>
    </recommendedName>
</protein>
<name>A0A2C5WD02_PSEPU</name>
<accession>A0A2C5WD02</accession>
<comment type="caution">
    <text evidence="2">The sequence shown here is derived from an EMBL/GenBank/DDBJ whole genome shotgun (WGS) entry which is preliminary data.</text>
</comment>
<dbReference type="Pfam" id="PF06568">
    <property type="entry name" value="YjiS-like"/>
    <property type="match status" value="1"/>
</dbReference>
<feature type="domain" description="YjiS-like" evidence="1">
    <location>
        <begin position="28"/>
        <end position="59"/>
    </location>
</feature>
<evidence type="ECO:0000313" key="2">
    <source>
        <dbReference type="EMBL" id="PHH41754.1"/>
    </source>
</evidence>
<gene>
    <name evidence="2" type="ORF">CRX57_16695</name>
</gene>
<dbReference type="InterPro" id="IPR009506">
    <property type="entry name" value="YjiS-like"/>
</dbReference>
<dbReference type="Proteomes" id="UP000222460">
    <property type="component" value="Unassembled WGS sequence"/>
</dbReference>
<sequence>MKGLQDVSTASTLPRAHSHLLRRLFRPLWQGLERARTRRLLAQLDQRDLADLGLSHADRLRELEKPFWR</sequence>
<evidence type="ECO:0000259" key="1">
    <source>
        <dbReference type="Pfam" id="PF06568"/>
    </source>
</evidence>
<reference evidence="3" key="1">
    <citation type="submission" date="2017-10" db="EMBL/GenBank/DDBJ databases">
        <title>FDA dAtabase for Regulatory Grade micrObial Sequences (FDA-ARGOS): Supporting development and validation of Infectious Disease Dx tests.</title>
        <authorList>
            <person name="Goldberg B."/>
            <person name="Campos J."/>
            <person name="Tallon L."/>
            <person name="Sadzewicz L."/>
            <person name="Ott S."/>
            <person name="Zhao X."/>
            <person name="Nagaraj S."/>
            <person name="Vavikolanu K."/>
            <person name="Aluvathingal J."/>
            <person name="Nadendla S."/>
            <person name="Geyer C."/>
            <person name="Sichtig H."/>
        </authorList>
    </citation>
    <scope>NUCLEOTIDE SEQUENCE [LARGE SCALE GENOMIC DNA]</scope>
    <source>
        <strain evidence="3">FDAARGOS_376</strain>
    </source>
</reference>